<protein>
    <recommendedName>
        <fullName evidence="4">Translocation protein TolB</fullName>
    </recommendedName>
</protein>
<evidence type="ECO:0000256" key="1">
    <source>
        <dbReference type="SAM" id="SignalP"/>
    </source>
</evidence>
<reference evidence="2 3" key="1">
    <citation type="submission" date="2023-02" db="EMBL/GenBank/DDBJ databases">
        <title>Genome sequence of Sphingomonas naphthae.</title>
        <authorList>
            <person name="Kim S."/>
            <person name="Heo J."/>
            <person name="Kwon S.-W."/>
        </authorList>
    </citation>
    <scope>NUCLEOTIDE SEQUENCE [LARGE SCALE GENOMIC DNA]</scope>
    <source>
        <strain evidence="2 3">KACC 18716</strain>
    </source>
</reference>
<evidence type="ECO:0000313" key="2">
    <source>
        <dbReference type="EMBL" id="WCT74142.1"/>
    </source>
</evidence>
<name>A0ABY7TN97_9SPHN</name>
<dbReference type="SUPFAM" id="SSF82171">
    <property type="entry name" value="DPP6 N-terminal domain-like"/>
    <property type="match status" value="1"/>
</dbReference>
<keyword evidence="1" id="KW-0732">Signal</keyword>
<sequence>MRSLYSFRWRRVGFAAATSLLALAGARSIGQVPAEAQVDPLAGVAFNSRHTDPFTELPEGTEILTPFGERGVFSPDGKSVAFMGQGYGDAFEIDLATRKVRSLTGAIPNRGFLRVQYLNDGNFLLIGARTRDGDRDFLRRNRMELWFLDKAGGKGLVPLNQRLFEGVATSRLSNRIAWMEYGPNFTPFKSAKPGYVGGEPKPDEYSSLYVGDVVVTAKGAEIRNRREVLRKPRTDCLPEPQDFRDGDRELTFSCYRLKGRISDPKGSLITTGVWGVRLDSGAVTRYRGDNFTNYSEPEGIAPNGKWTTVECGRYALAQWDICRMDLEPDSRRIRRITQVTEYDGTRATNPTVSPDGKQMVFQLSNAAEESGVGRGILLMRLPAWTQQPSIPVMPLGSAGE</sequence>
<dbReference type="Proteomes" id="UP001220395">
    <property type="component" value="Chromosome"/>
</dbReference>
<gene>
    <name evidence="2" type="ORF">PQ455_02600</name>
</gene>
<accession>A0ABY7TN97</accession>
<dbReference type="Gene3D" id="2.120.10.30">
    <property type="entry name" value="TolB, C-terminal domain"/>
    <property type="match status" value="1"/>
</dbReference>
<dbReference type="EMBL" id="CP117411">
    <property type="protein sequence ID" value="WCT74142.1"/>
    <property type="molecule type" value="Genomic_DNA"/>
</dbReference>
<dbReference type="RefSeq" id="WP_273688943.1">
    <property type="nucleotide sequence ID" value="NZ_CP117411.1"/>
</dbReference>
<evidence type="ECO:0000313" key="3">
    <source>
        <dbReference type="Proteomes" id="UP001220395"/>
    </source>
</evidence>
<keyword evidence="3" id="KW-1185">Reference proteome</keyword>
<evidence type="ECO:0008006" key="4">
    <source>
        <dbReference type="Google" id="ProtNLM"/>
    </source>
</evidence>
<organism evidence="2 3">
    <name type="scientific">Sphingomonas naphthae</name>
    <dbReference type="NCBI Taxonomy" id="1813468"/>
    <lineage>
        <taxon>Bacteria</taxon>
        <taxon>Pseudomonadati</taxon>
        <taxon>Pseudomonadota</taxon>
        <taxon>Alphaproteobacteria</taxon>
        <taxon>Sphingomonadales</taxon>
        <taxon>Sphingomonadaceae</taxon>
        <taxon>Sphingomonas</taxon>
    </lineage>
</organism>
<feature type="signal peptide" evidence="1">
    <location>
        <begin position="1"/>
        <end position="24"/>
    </location>
</feature>
<dbReference type="Pfam" id="PF07676">
    <property type="entry name" value="PD40"/>
    <property type="match status" value="1"/>
</dbReference>
<feature type="chain" id="PRO_5047430634" description="Translocation protein TolB" evidence="1">
    <location>
        <begin position="25"/>
        <end position="400"/>
    </location>
</feature>
<dbReference type="InterPro" id="IPR011042">
    <property type="entry name" value="6-blade_b-propeller_TolB-like"/>
</dbReference>
<dbReference type="InterPro" id="IPR011659">
    <property type="entry name" value="WD40"/>
</dbReference>
<proteinExistence type="predicted"/>